<comment type="similarity">
    <text evidence="2">Belongs to the nucleotide-sugar transporter family. SLC35B subfamily.</text>
</comment>
<reference evidence="11" key="1">
    <citation type="submission" date="2017-02" db="UniProtKB">
        <authorList>
            <consortium name="WormBaseParasite"/>
        </authorList>
    </citation>
    <scope>IDENTIFICATION</scope>
</reference>
<dbReference type="GO" id="GO:0000139">
    <property type="term" value="C:Golgi membrane"/>
    <property type="evidence" value="ECO:0007669"/>
    <property type="project" value="TreeGrafter"/>
</dbReference>
<dbReference type="GO" id="GO:0005459">
    <property type="term" value="F:UDP-galactose transmembrane transporter activity"/>
    <property type="evidence" value="ECO:0007669"/>
    <property type="project" value="TreeGrafter"/>
</dbReference>
<dbReference type="GO" id="GO:0005460">
    <property type="term" value="F:UDP-glucose transmembrane transporter activity"/>
    <property type="evidence" value="ECO:0007669"/>
    <property type="project" value="TreeGrafter"/>
</dbReference>
<feature type="transmembrane region" description="Helical" evidence="8">
    <location>
        <begin position="150"/>
        <end position="169"/>
    </location>
</feature>
<organism evidence="11">
    <name type="scientific">Anisakis simplex</name>
    <name type="common">Herring worm</name>
    <dbReference type="NCBI Taxonomy" id="6269"/>
    <lineage>
        <taxon>Eukaryota</taxon>
        <taxon>Metazoa</taxon>
        <taxon>Ecdysozoa</taxon>
        <taxon>Nematoda</taxon>
        <taxon>Chromadorea</taxon>
        <taxon>Rhabditida</taxon>
        <taxon>Spirurina</taxon>
        <taxon>Ascaridomorpha</taxon>
        <taxon>Ascaridoidea</taxon>
        <taxon>Anisakidae</taxon>
        <taxon>Anisakis</taxon>
        <taxon>Anisakis simplex complex</taxon>
    </lineage>
</organism>
<evidence type="ECO:0000256" key="6">
    <source>
        <dbReference type="ARBA" id="ARBA00022989"/>
    </source>
</evidence>
<dbReference type="WBParaSite" id="ASIM_0000198001-mRNA-1">
    <property type="protein sequence ID" value="ASIM_0000198001-mRNA-1"/>
    <property type="gene ID" value="ASIM_0000198001"/>
</dbReference>
<feature type="transmembrane region" description="Helical" evidence="8">
    <location>
        <begin position="77"/>
        <end position="101"/>
    </location>
</feature>
<evidence type="ECO:0000256" key="3">
    <source>
        <dbReference type="ARBA" id="ARBA00022448"/>
    </source>
</evidence>
<keyword evidence="3" id="KW-0813">Transport</keyword>
<dbReference type="OrthoDB" id="78344at2759"/>
<dbReference type="SUPFAM" id="SSF103481">
    <property type="entry name" value="Multidrug resistance efflux transporter EmrE"/>
    <property type="match status" value="1"/>
</dbReference>
<evidence type="ECO:0000256" key="8">
    <source>
        <dbReference type="SAM" id="Phobius"/>
    </source>
</evidence>
<dbReference type="PANTHER" id="PTHR10778:SF10">
    <property type="entry name" value="SOLUTE CARRIER FAMILY 35 MEMBER B1"/>
    <property type="match status" value="1"/>
</dbReference>
<dbReference type="PANTHER" id="PTHR10778">
    <property type="entry name" value="SOLUTE CARRIER FAMILY 35 MEMBER B"/>
    <property type="match status" value="1"/>
</dbReference>
<dbReference type="GO" id="GO:0005789">
    <property type="term" value="C:endoplasmic reticulum membrane"/>
    <property type="evidence" value="ECO:0007669"/>
    <property type="project" value="UniProtKB-SubCell"/>
</dbReference>
<evidence type="ECO:0000256" key="5">
    <source>
        <dbReference type="ARBA" id="ARBA00022824"/>
    </source>
</evidence>
<evidence type="ECO:0000256" key="4">
    <source>
        <dbReference type="ARBA" id="ARBA00022692"/>
    </source>
</evidence>
<keyword evidence="10" id="KW-1185">Reference proteome</keyword>
<evidence type="ECO:0000256" key="1">
    <source>
        <dbReference type="ARBA" id="ARBA00004477"/>
    </source>
</evidence>
<evidence type="ECO:0000256" key="2">
    <source>
        <dbReference type="ARBA" id="ARBA00010694"/>
    </source>
</evidence>
<protein>
    <submittedName>
        <fullName evidence="11">Solute carrier family 35 member B1 (inferred by orthology to a human protein)</fullName>
    </submittedName>
</protein>
<keyword evidence="6 8" id="KW-1133">Transmembrane helix</keyword>
<dbReference type="InterPro" id="IPR037185">
    <property type="entry name" value="EmrE-like"/>
</dbReference>
<evidence type="ECO:0000256" key="7">
    <source>
        <dbReference type="ARBA" id="ARBA00023136"/>
    </source>
</evidence>
<evidence type="ECO:0000313" key="9">
    <source>
        <dbReference type="EMBL" id="VDK19361.1"/>
    </source>
</evidence>
<feature type="transmembrane region" description="Helical" evidence="8">
    <location>
        <begin position="49"/>
        <end position="65"/>
    </location>
</feature>
<proteinExistence type="inferred from homology"/>
<dbReference type="AlphaFoldDB" id="A0A0M3J368"/>
<reference evidence="9 10" key="2">
    <citation type="submission" date="2018-11" db="EMBL/GenBank/DDBJ databases">
        <authorList>
            <consortium name="Pathogen Informatics"/>
        </authorList>
    </citation>
    <scope>NUCLEOTIDE SEQUENCE [LARGE SCALE GENOMIC DNA]</scope>
</reference>
<gene>
    <name evidence="9" type="ORF">ASIM_LOCUS1851</name>
</gene>
<name>A0A0M3J368_ANISI</name>
<dbReference type="EMBL" id="UYRR01002205">
    <property type="protein sequence ID" value="VDK19361.1"/>
    <property type="molecule type" value="Genomic_DNA"/>
</dbReference>
<dbReference type="InterPro" id="IPR013657">
    <property type="entry name" value="SCL35B1-4/HUT1"/>
</dbReference>
<feature type="transmembrane region" description="Helical" evidence="8">
    <location>
        <begin position="121"/>
        <end position="143"/>
    </location>
</feature>
<sequence>MSYLLAMMASNHALQFILYPTQVLAKSCKPIPILIFGVLFAAKKYHWKKYVFVLMIVIGVAIFLYKDKADTSHGRSVFSFGIGEFFLVFSLAMDGTTGAIQDNIRRHYKANAHSMMYNMNLFSSIYLLFGLLTTGELAAFSYFVNDYPSVITNLLVLAFTSAFGQYFIFKTVTEFGPLTCSIVTTTRKLFTMLGSVLLFGNVLSQRQIVGTVIVFTGLLLDAIESKKKHPPVKSS</sequence>
<keyword evidence="5" id="KW-0256">Endoplasmic reticulum</keyword>
<evidence type="ECO:0000313" key="11">
    <source>
        <dbReference type="WBParaSite" id="ASIM_0000198001-mRNA-1"/>
    </source>
</evidence>
<keyword evidence="7 8" id="KW-0472">Membrane</keyword>
<dbReference type="Pfam" id="PF08449">
    <property type="entry name" value="UAA"/>
    <property type="match status" value="1"/>
</dbReference>
<accession>A0A0M3J368</accession>
<comment type="subcellular location">
    <subcellularLocation>
        <location evidence="1">Endoplasmic reticulum membrane</location>
        <topology evidence="1">Multi-pass membrane protein</topology>
    </subcellularLocation>
</comment>
<evidence type="ECO:0000313" key="10">
    <source>
        <dbReference type="Proteomes" id="UP000267096"/>
    </source>
</evidence>
<dbReference type="Proteomes" id="UP000267096">
    <property type="component" value="Unassembled WGS sequence"/>
</dbReference>
<keyword evidence="4 8" id="KW-0812">Transmembrane</keyword>